<name>A0A7R6PDP9_9BACT</name>
<keyword evidence="3" id="KW-1185">Reference proteome</keyword>
<dbReference type="InterPro" id="IPR036457">
    <property type="entry name" value="PPM-type-like_dom_sf"/>
</dbReference>
<dbReference type="NCBIfam" id="NF033484">
    <property type="entry name" value="Stp1_PP2C_phos"/>
    <property type="match status" value="1"/>
</dbReference>
<dbReference type="RefSeq" id="WP_201328183.1">
    <property type="nucleotide sequence ID" value="NZ_AP017470.1"/>
</dbReference>
<dbReference type="EMBL" id="AP017470">
    <property type="protein sequence ID" value="BBB31849.1"/>
    <property type="molecule type" value="Genomic_DNA"/>
</dbReference>
<evidence type="ECO:0000313" key="3">
    <source>
        <dbReference type="Proteomes" id="UP000595564"/>
    </source>
</evidence>
<dbReference type="PANTHER" id="PTHR13832">
    <property type="entry name" value="PROTEIN PHOSPHATASE 2C"/>
    <property type="match status" value="1"/>
</dbReference>
<evidence type="ECO:0000313" key="2">
    <source>
        <dbReference type="EMBL" id="BBB31849.1"/>
    </source>
</evidence>
<dbReference type="CDD" id="cd00143">
    <property type="entry name" value="PP2Cc"/>
    <property type="match status" value="1"/>
</dbReference>
<sequence>MNYSFFGITDVGQKRSHNEDAFLYDESHGLAVVADGMGGHAAGEIASGIAVEVISEFIRTMDKDGEVTWPFDYNNEFSFEANLLIAGINLANDKILQKVEENNKLKGMGTTVVAGLFKGEKVTIAHIGDSRAYYFRNGKLNLITEDHSWVNEQLKKGIISEEQAREHPFKNVVTQALGSGEKLFVDIDEVKVASDDIFLFCSDGVNSMLSYEEMQGIFEKFNGDIEQLGKKLIEGANQAGGDDNITVVIVRAYE</sequence>
<protein>
    <submittedName>
        <fullName evidence="2">Protein phosphatase</fullName>
        <ecNumber evidence="2">3.1.3.16</ecNumber>
    </submittedName>
</protein>
<keyword evidence="2" id="KW-0378">Hydrolase</keyword>
<dbReference type="AlphaFoldDB" id="A0A7R6PDP9"/>
<dbReference type="InterPro" id="IPR015655">
    <property type="entry name" value="PP2C"/>
</dbReference>
<dbReference type="EC" id="3.1.3.16" evidence="2"/>
<evidence type="ECO:0000259" key="1">
    <source>
        <dbReference type="PROSITE" id="PS51746"/>
    </source>
</evidence>
<dbReference type="InterPro" id="IPR001932">
    <property type="entry name" value="PPM-type_phosphatase-like_dom"/>
</dbReference>
<dbReference type="SUPFAM" id="SSF81606">
    <property type="entry name" value="PP2C-like"/>
    <property type="match status" value="1"/>
</dbReference>
<dbReference type="KEGG" id="thyd:TTHT_0225"/>
<proteinExistence type="predicted"/>
<dbReference type="SMART" id="SM00331">
    <property type="entry name" value="PP2C_SIG"/>
    <property type="match status" value="1"/>
</dbReference>
<dbReference type="GO" id="GO:0004722">
    <property type="term" value="F:protein serine/threonine phosphatase activity"/>
    <property type="evidence" value="ECO:0007669"/>
    <property type="project" value="UniProtKB-EC"/>
</dbReference>
<dbReference type="Proteomes" id="UP000595564">
    <property type="component" value="Chromosome"/>
</dbReference>
<organism evidence="2 3">
    <name type="scientific">Thermotomaculum hydrothermale</name>
    <dbReference type="NCBI Taxonomy" id="981385"/>
    <lineage>
        <taxon>Bacteria</taxon>
        <taxon>Pseudomonadati</taxon>
        <taxon>Acidobacteriota</taxon>
        <taxon>Holophagae</taxon>
        <taxon>Thermotomaculales</taxon>
        <taxon>Thermotomaculaceae</taxon>
        <taxon>Thermotomaculum</taxon>
    </lineage>
</organism>
<dbReference type="SMART" id="SM00332">
    <property type="entry name" value="PP2Cc"/>
    <property type="match status" value="1"/>
</dbReference>
<dbReference type="Pfam" id="PF13672">
    <property type="entry name" value="PP2C_2"/>
    <property type="match status" value="1"/>
</dbReference>
<dbReference type="PANTHER" id="PTHR13832:SF827">
    <property type="entry name" value="PROTEIN PHOSPHATASE 1L"/>
    <property type="match status" value="1"/>
</dbReference>
<gene>
    <name evidence="2" type="primary">pph</name>
    <name evidence="2" type="ORF">TTHT_0225</name>
</gene>
<dbReference type="Gene3D" id="3.60.40.10">
    <property type="entry name" value="PPM-type phosphatase domain"/>
    <property type="match status" value="1"/>
</dbReference>
<feature type="domain" description="PPM-type phosphatase" evidence="1">
    <location>
        <begin position="5"/>
        <end position="252"/>
    </location>
</feature>
<reference evidence="2 3" key="1">
    <citation type="journal article" date="2012" name="Extremophiles">
        <title>Thermotomaculum hydrothermale gen. nov., sp. nov., a novel heterotrophic thermophile within the phylum Acidobacteria from a deep-sea hydrothermal vent chimney in the Southern Okinawa Trough.</title>
        <authorList>
            <person name="Izumi H."/>
            <person name="Nunoura T."/>
            <person name="Miyazaki M."/>
            <person name="Mino S."/>
            <person name="Toki T."/>
            <person name="Takai K."/>
            <person name="Sako Y."/>
            <person name="Sawabe T."/>
            <person name="Nakagawa S."/>
        </authorList>
    </citation>
    <scope>NUCLEOTIDE SEQUENCE [LARGE SCALE GENOMIC DNA]</scope>
    <source>
        <strain evidence="2 3">AC55</strain>
    </source>
</reference>
<dbReference type="PROSITE" id="PS51746">
    <property type="entry name" value="PPM_2"/>
    <property type="match status" value="1"/>
</dbReference>
<accession>A0A7R6PDP9</accession>